<dbReference type="InterPro" id="IPR044068">
    <property type="entry name" value="CB"/>
</dbReference>
<dbReference type="InterPro" id="IPR010998">
    <property type="entry name" value="Integrase_recombinase_N"/>
</dbReference>
<dbReference type="KEGG" id="ote:Oter_4128"/>
<keyword evidence="8" id="KW-1185">Reference proteome</keyword>
<evidence type="ECO:0000259" key="5">
    <source>
        <dbReference type="PROSITE" id="PS51898"/>
    </source>
</evidence>
<organism evidence="7 8">
    <name type="scientific">Opitutus terrae (strain DSM 11246 / JCM 15787 / PB90-1)</name>
    <dbReference type="NCBI Taxonomy" id="452637"/>
    <lineage>
        <taxon>Bacteria</taxon>
        <taxon>Pseudomonadati</taxon>
        <taxon>Verrucomicrobiota</taxon>
        <taxon>Opitutia</taxon>
        <taxon>Opitutales</taxon>
        <taxon>Opitutaceae</taxon>
        <taxon>Opitutus</taxon>
    </lineage>
</organism>
<sequence>MRKLKLPGASIYKDNNGASACWRVRLGKSFTGGAPVKKSFRSYRDASDWLRDQEKARTEHGRGAFLMSDAQVAEAQDAFTRLADATKRTGQKLSLSAAVTFFLRHGAPQGGRKTVREAINTWLLEKAQNTDTRHGVQAVLNRFSGKFGDRPINEIMVRDCQRFIDESGVSANSKVHYARDISTVFEWATKPGRQWLHDNPWLHVTLPKKSPVKIGILTPTDAGKLLTAAAAQPKTPLLGSLVLGLFAGLRTAERARIDWAALRLTGARPFVEIKAEWAKTSARRTVELCPAAVEWLNLVLNREGKVNPANYEGRFAALCAAAEVKYPKNGMRHSFASYRFAVLRDAAAVAADLGHDNLRTLKRHYVDAVAPDAASEFFSLSPEARLGADAMRPTEMTAVA</sequence>
<dbReference type="InterPro" id="IPR002104">
    <property type="entry name" value="Integrase_catalytic"/>
</dbReference>
<feature type="domain" description="Tyr recombinase" evidence="5">
    <location>
        <begin position="212"/>
        <end position="379"/>
    </location>
</feature>
<dbReference type="GO" id="GO:0003677">
    <property type="term" value="F:DNA binding"/>
    <property type="evidence" value="ECO:0007669"/>
    <property type="project" value="UniProtKB-UniRule"/>
</dbReference>
<dbReference type="GO" id="GO:0006310">
    <property type="term" value="P:DNA recombination"/>
    <property type="evidence" value="ECO:0007669"/>
    <property type="project" value="UniProtKB-KW"/>
</dbReference>
<dbReference type="eggNOG" id="COG0582">
    <property type="taxonomic scope" value="Bacteria"/>
</dbReference>
<dbReference type="SUPFAM" id="SSF56349">
    <property type="entry name" value="DNA breaking-rejoining enzymes"/>
    <property type="match status" value="1"/>
</dbReference>
<protein>
    <submittedName>
        <fullName evidence="7">Integrase family protein</fullName>
    </submittedName>
</protein>
<dbReference type="InterPro" id="IPR011010">
    <property type="entry name" value="DNA_brk_join_enz"/>
</dbReference>
<keyword evidence="3" id="KW-0233">DNA recombination</keyword>
<dbReference type="EMBL" id="CP001032">
    <property type="protein sequence ID" value="ACB77402.1"/>
    <property type="molecule type" value="Genomic_DNA"/>
</dbReference>
<dbReference type="InterPro" id="IPR013762">
    <property type="entry name" value="Integrase-like_cat_sf"/>
</dbReference>
<dbReference type="Proteomes" id="UP000007013">
    <property type="component" value="Chromosome"/>
</dbReference>
<dbReference type="PROSITE" id="PS51898">
    <property type="entry name" value="TYR_RECOMBINASE"/>
    <property type="match status" value="1"/>
</dbReference>
<evidence type="ECO:0000256" key="3">
    <source>
        <dbReference type="ARBA" id="ARBA00023172"/>
    </source>
</evidence>
<dbReference type="Gene3D" id="1.10.443.10">
    <property type="entry name" value="Intergrase catalytic core"/>
    <property type="match status" value="1"/>
</dbReference>
<dbReference type="AlphaFoldDB" id="B2A066"/>
<evidence type="ECO:0000256" key="2">
    <source>
        <dbReference type="ARBA" id="ARBA00023125"/>
    </source>
</evidence>
<keyword evidence="1" id="KW-0229">DNA integration</keyword>
<evidence type="ECO:0000313" key="7">
    <source>
        <dbReference type="EMBL" id="ACB77402.1"/>
    </source>
</evidence>
<dbReference type="HOGENOM" id="CLU_688565_0_0_0"/>
<evidence type="ECO:0000256" key="4">
    <source>
        <dbReference type="PROSITE-ProRule" id="PRU01248"/>
    </source>
</evidence>
<evidence type="ECO:0000313" key="8">
    <source>
        <dbReference type="Proteomes" id="UP000007013"/>
    </source>
</evidence>
<accession>B2A066</accession>
<dbReference type="RefSeq" id="WP_012376930.1">
    <property type="nucleotide sequence ID" value="NC_010571.1"/>
</dbReference>
<proteinExistence type="predicted"/>
<name>B2A066_OPITP</name>
<dbReference type="GO" id="GO:0015074">
    <property type="term" value="P:DNA integration"/>
    <property type="evidence" value="ECO:0007669"/>
    <property type="project" value="UniProtKB-KW"/>
</dbReference>
<dbReference type="Gene3D" id="1.10.150.130">
    <property type="match status" value="1"/>
</dbReference>
<gene>
    <name evidence="7" type="ordered locus">Oter_4128</name>
</gene>
<keyword evidence="2 4" id="KW-0238">DNA-binding</keyword>
<evidence type="ECO:0000259" key="6">
    <source>
        <dbReference type="PROSITE" id="PS51900"/>
    </source>
</evidence>
<evidence type="ECO:0000256" key="1">
    <source>
        <dbReference type="ARBA" id="ARBA00022908"/>
    </source>
</evidence>
<dbReference type="OrthoDB" id="191711at2"/>
<dbReference type="PROSITE" id="PS51900">
    <property type="entry name" value="CB"/>
    <property type="match status" value="1"/>
</dbReference>
<reference evidence="7 8" key="1">
    <citation type="journal article" date="2011" name="J. Bacteriol.">
        <title>Genome sequence of the verrucomicrobium Opitutus terrae PB90-1, an abundant inhabitant of rice paddy soil ecosystems.</title>
        <authorList>
            <person name="van Passel M.W."/>
            <person name="Kant R."/>
            <person name="Palva A."/>
            <person name="Copeland A."/>
            <person name="Lucas S."/>
            <person name="Lapidus A."/>
            <person name="Glavina del Rio T."/>
            <person name="Pitluck S."/>
            <person name="Goltsman E."/>
            <person name="Clum A."/>
            <person name="Sun H."/>
            <person name="Schmutz J."/>
            <person name="Larimer F.W."/>
            <person name="Land M.L."/>
            <person name="Hauser L."/>
            <person name="Kyrpides N."/>
            <person name="Mikhailova N."/>
            <person name="Richardson P.P."/>
            <person name="Janssen P.H."/>
            <person name="de Vos W.M."/>
            <person name="Smidt H."/>
        </authorList>
    </citation>
    <scope>NUCLEOTIDE SEQUENCE [LARGE SCALE GENOMIC DNA]</scope>
    <source>
        <strain evidence="8">DSM 11246 / JCM 15787 / PB90-1</strain>
    </source>
</reference>
<feature type="domain" description="Core-binding (CB)" evidence="6">
    <location>
        <begin position="113"/>
        <end position="189"/>
    </location>
</feature>